<dbReference type="GO" id="GO:0003677">
    <property type="term" value="F:DNA binding"/>
    <property type="evidence" value="ECO:0007669"/>
    <property type="project" value="InterPro"/>
</dbReference>
<evidence type="ECO:0000313" key="3">
    <source>
        <dbReference type="Proteomes" id="UP000267223"/>
    </source>
</evidence>
<sequence length="195" mass="22820">MTIVPNETYHIYNQGNNGEKLFYGDEDYIIFLKLCRKYISPNCDILAYCLMPNHFHFLIHTNENSARTRQVGHLNLCELSNGFRLLQSTYAQYINNRENRTGSLFRQKIKAKSLDSGDENYGWIAFNYIHLNPLKAGLVEDLDYWKFSSFLDYAGVRSGTLCNKELAYELLTVDTKNFIKDTYSEFSEEKIKKIF</sequence>
<evidence type="ECO:0000313" key="2">
    <source>
        <dbReference type="EMBL" id="RNI35423.1"/>
    </source>
</evidence>
<comment type="caution">
    <text evidence="2">The sequence shown here is derived from an EMBL/GenBank/DDBJ whole genome shotgun (WGS) entry which is preliminary data.</text>
</comment>
<name>A0A3M9NDX7_9BACT</name>
<dbReference type="Pfam" id="PF01797">
    <property type="entry name" value="Y1_Tnp"/>
    <property type="match status" value="1"/>
</dbReference>
<dbReference type="AlphaFoldDB" id="A0A3M9NDX7"/>
<dbReference type="SUPFAM" id="SSF143422">
    <property type="entry name" value="Transposase IS200-like"/>
    <property type="match status" value="1"/>
</dbReference>
<dbReference type="InterPro" id="IPR002686">
    <property type="entry name" value="Transposase_17"/>
</dbReference>
<dbReference type="OrthoDB" id="9788881at2"/>
<dbReference type="PANTHER" id="PTHR34322">
    <property type="entry name" value="TRANSPOSASE, Y1_TNP DOMAIN-CONTAINING"/>
    <property type="match status" value="1"/>
</dbReference>
<dbReference type="RefSeq" id="WP_123121148.1">
    <property type="nucleotide sequence ID" value="NZ_RJJR01000010.1"/>
</dbReference>
<feature type="domain" description="Transposase IS200-like" evidence="1">
    <location>
        <begin position="4"/>
        <end position="132"/>
    </location>
</feature>
<dbReference type="PANTHER" id="PTHR34322:SF2">
    <property type="entry name" value="TRANSPOSASE IS200-LIKE DOMAIN-CONTAINING PROTEIN"/>
    <property type="match status" value="1"/>
</dbReference>
<dbReference type="EMBL" id="RJJR01000010">
    <property type="protein sequence ID" value="RNI35423.1"/>
    <property type="molecule type" value="Genomic_DNA"/>
</dbReference>
<protein>
    <submittedName>
        <fullName evidence="2">Transposase</fullName>
    </submittedName>
</protein>
<dbReference type="GO" id="GO:0004803">
    <property type="term" value="F:transposase activity"/>
    <property type="evidence" value="ECO:0007669"/>
    <property type="project" value="InterPro"/>
</dbReference>
<organism evidence="2 3">
    <name type="scientific">Hanamia caeni</name>
    <dbReference type="NCBI Taxonomy" id="2294116"/>
    <lineage>
        <taxon>Bacteria</taxon>
        <taxon>Pseudomonadati</taxon>
        <taxon>Bacteroidota</taxon>
        <taxon>Chitinophagia</taxon>
        <taxon>Chitinophagales</taxon>
        <taxon>Chitinophagaceae</taxon>
        <taxon>Hanamia</taxon>
    </lineage>
</organism>
<dbReference type="GO" id="GO:0006313">
    <property type="term" value="P:DNA transposition"/>
    <property type="evidence" value="ECO:0007669"/>
    <property type="project" value="InterPro"/>
</dbReference>
<dbReference type="Gene3D" id="3.30.70.1290">
    <property type="entry name" value="Transposase IS200-like"/>
    <property type="match status" value="1"/>
</dbReference>
<dbReference type="InterPro" id="IPR036515">
    <property type="entry name" value="Transposase_17_sf"/>
</dbReference>
<reference evidence="2 3" key="1">
    <citation type="submission" date="2018-11" db="EMBL/GenBank/DDBJ databases">
        <title>Draft genome sequence of Ferruginibacter sp. BO-59.</title>
        <authorList>
            <person name="Im W.T."/>
        </authorList>
    </citation>
    <scope>NUCLEOTIDE SEQUENCE [LARGE SCALE GENOMIC DNA]</scope>
    <source>
        <strain evidence="2 3">BO-59</strain>
    </source>
</reference>
<accession>A0A3M9NDX7</accession>
<proteinExistence type="predicted"/>
<gene>
    <name evidence="2" type="ORF">EFY79_12930</name>
</gene>
<dbReference type="SMART" id="SM01321">
    <property type="entry name" value="Y1_Tnp"/>
    <property type="match status" value="1"/>
</dbReference>
<dbReference type="Proteomes" id="UP000267223">
    <property type="component" value="Unassembled WGS sequence"/>
</dbReference>
<keyword evidence="3" id="KW-1185">Reference proteome</keyword>
<evidence type="ECO:0000259" key="1">
    <source>
        <dbReference type="SMART" id="SM01321"/>
    </source>
</evidence>